<organism evidence="2">
    <name type="scientific">Magallana gigas</name>
    <name type="common">Pacific oyster</name>
    <name type="synonym">Crassostrea gigas</name>
    <dbReference type="NCBI Taxonomy" id="29159"/>
    <lineage>
        <taxon>Eukaryota</taxon>
        <taxon>Metazoa</taxon>
        <taxon>Spiralia</taxon>
        <taxon>Lophotrochozoa</taxon>
        <taxon>Mollusca</taxon>
        <taxon>Bivalvia</taxon>
        <taxon>Autobranchia</taxon>
        <taxon>Pteriomorphia</taxon>
        <taxon>Ostreida</taxon>
        <taxon>Ostreoidea</taxon>
        <taxon>Ostreidae</taxon>
        <taxon>Magallana</taxon>
    </lineage>
</organism>
<dbReference type="GO" id="GO:0005319">
    <property type="term" value="F:lipid transporter activity"/>
    <property type="evidence" value="ECO:0007669"/>
    <property type="project" value="InterPro"/>
</dbReference>
<dbReference type="InterPro" id="IPR050733">
    <property type="entry name" value="Vitellogenin/Apolipophorin"/>
</dbReference>
<evidence type="ECO:0000259" key="1">
    <source>
        <dbReference type="SMART" id="SM01169"/>
    </source>
</evidence>
<dbReference type="HOGENOM" id="CLU_1086827_0_0_1"/>
<gene>
    <name evidence="2" type="ORF">CGI_10018731</name>
</gene>
<dbReference type="SMART" id="SM01169">
    <property type="entry name" value="DUF1943"/>
    <property type="match status" value="1"/>
</dbReference>
<dbReference type="EMBL" id="JH818597">
    <property type="protein sequence ID" value="EKC30052.1"/>
    <property type="molecule type" value="Genomic_DNA"/>
</dbReference>
<dbReference type="Gene3D" id="2.20.80.10">
    <property type="entry name" value="Lipovitellin-phosvitin complex, chain A, domain 4"/>
    <property type="match status" value="1"/>
</dbReference>
<dbReference type="InterPro" id="IPR015819">
    <property type="entry name" value="Lipid_transp_b-sht_shell"/>
</dbReference>
<dbReference type="PANTHER" id="PTHR23345:SF15">
    <property type="entry name" value="VITELLOGENIN 1-RELATED"/>
    <property type="match status" value="1"/>
</dbReference>
<evidence type="ECO:0000313" key="2">
    <source>
        <dbReference type="EMBL" id="EKC30052.1"/>
    </source>
</evidence>
<dbReference type="SUPFAM" id="SSF56968">
    <property type="entry name" value="Lipovitellin-phosvitin complex, beta-sheet shell regions"/>
    <property type="match status" value="1"/>
</dbReference>
<protein>
    <recommendedName>
        <fullName evidence="1">Vitellinogen open beta-sheet domain-containing protein</fullName>
    </recommendedName>
</protein>
<dbReference type="PANTHER" id="PTHR23345">
    <property type="entry name" value="VITELLOGENIN-RELATED"/>
    <property type="match status" value="1"/>
</dbReference>
<dbReference type="AlphaFoldDB" id="K1Q0V4"/>
<name>K1Q0V4_MAGGI</name>
<feature type="domain" description="Vitellinogen open beta-sheet" evidence="1">
    <location>
        <begin position="17"/>
        <end position="255"/>
    </location>
</feature>
<accession>K1Q0V4</accession>
<dbReference type="InParanoid" id="K1Q0V4"/>
<dbReference type="InterPro" id="IPR015255">
    <property type="entry name" value="Vitellinogen_open_b-sht"/>
</dbReference>
<dbReference type="Gene3D" id="2.20.50.20">
    <property type="entry name" value="Lipovitellin. Chain A, domain 3"/>
    <property type="match status" value="1"/>
</dbReference>
<proteinExistence type="predicted"/>
<reference evidence="2" key="1">
    <citation type="journal article" date="2012" name="Nature">
        <title>The oyster genome reveals stress adaptation and complexity of shell formation.</title>
        <authorList>
            <person name="Zhang G."/>
            <person name="Fang X."/>
            <person name="Guo X."/>
            <person name="Li L."/>
            <person name="Luo R."/>
            <person name="Xu F."/>
            <person name="Yang P."/>
            <person name="Zhang L."/>
            <person name="Wang X."/>
            <person name="Qi H."/>
            <person name="Xiong Z."/>
            <person name="Que H."/>
            <person name="Xie Y."/>
            <person name="Holland P.W."/>
            <person name="Paps J."/>
            <person name="Zhu Y."/>
            <person name="Wu F."/>
            <person name="Chen Y."/>
            <person name="Wang J."/>
            <person name="Peng C."/>
            <person name="Meng J."/>
            <person name="Yang L."/>
            <person name="Liu J."/>
            <person name="Wen B."/>
            <person name="Zhang N."/>
            <person name="Huang Z."/>
            <person name="Zhu Q."/>
            <person name="Feng Y."/>
            <person name="Mount A."/>
            <person name="Hedgecock D."/>
            <person name="Xu Z."/>
            <person name="Liu Y."/>
            <person name="Domazet-Loso T."/>
            <person name="Du Y."/>
            <person name="Sun X."/>
            <person name="Zhang S."/>
            <person name="Liu B."/>
            <person name="Cheng P."/>
            <person name="Jiang X."/>
            <person name="Li J."/>
            <person name="Fan D."/>
            <person name="Wang W."/>
            <person name="Fu W."/>
            <person name="Wang T."/>
            <person name="Wang B."/>
            <person name="Zhang J."/>
            <person name="Peng Z."/>
            <person name="Li Y."/>
            <person name="Li N."/>
            <person name="Wang J."/>
            <person name="Chen M."/>
            <person name="He Y."/>
            <person name="Tan F."/>
            <person name="Song X."/>
            <person name="Zheng Q."/>
            <person name="Huang R."/>
            <person name="Yang H."/>
            <person name="Du X."/>
            <person name="Chen L."/>
            <person name="Yang M."/>
            <person name="Gaffney P.M."/>
            <person name="Wang S."/>
            <person name="Luo L."/>
            <person name="She Z."/>
            <person name="Ming Y."/>
            <person name="Huang W."/>
            <person name="Zhang S."/>
            <person name="Huang B."/>
            <person name="Zhang Y."/>
            <person name="Qu T."/>
            <person name="Ni P."/>
            <person name="Miao G."/>
            <person name="Wang J."/>
            <person name="Wang Q."/>
            <person name="Steinberg C.E."/>
            <person name="Wang H."/>
            <person name="Li N."/>
            <person name="Qian L."/>
            <person name="Zhang G."/>
            <person name="Li Y."/>
            <person name="Yang H."/>
            <person name="Liu X."/>
            <person name="Wang J."/>
            <person name="Yin Y."/>
            <person name="Wang J."/>
        </authorList>
    </citation>
    <scope>NUCLEOTIDE SEQUENCE [LARGE SCALE GENOMIC DNA]</scope>
    <source>
        <strain evidence="2">05x7-T-G4-1.051#20</strain>
    </source>
</reference>
<dbReference type="Pfam" id="PF09172">
    <property type="entry name" value="Vit_open_b-sht"/>
    <property type="match status" value="1"/>
</dbReference>
<dbReference type="InterPro" id="IPR015817">
    <property type="entry name" value="Vitellinogen_open_b-sht_sub1"/>
</dbReference>
<sequence length="256" mass="28901">MLESDDLPKKFDLDQRKFSRNYEWSHYSQELNMGGMLDSNLIWSPESFFPKSLSANLSVELFGHSVNLLEIGGRAEGLDYLLESYFGPSGYFKDGTINPDEKDCSDIKMKKLEKVDRNFDKRAHGLEGAMYTRVFGNEVFYNKFEQSAPKASGSNFKILEMFLEFAKGNEISYTKSNMFLDSSLIVPTIIGLPLNLTVNGTVSVDLKGRVTFDLAKLDKKILIDGIIEPSLGYGYLLPIIKCETGRGFPTIIYIVF</sequence>